<evidence type="ECO:0000313" key="2">
    <source>
        <dbReference type="EMBL" id="TKS88164.1"/>
    </source>
</evidence>
<feature type="region of interest" description="Disordered" evidence="1">
    <location>
        <begin position="457"/>
        <end position="506"/>
    </location>
</feature>
<dbReference type="GO" id="GO:0032259">
    <property type="term" value="P:methylation"/>
    <property type="evidence" value="ECO:0007669"/>
    <property type="project" value="UniProtKB-KW"/>
</dbReference>
<keyword evidence="2" id="KW-0808">Transferase</keyword>
<dbReference type="PANTHER" id="PTHR23108:SF0">
    <property type="entry name" value="METHYLTRANSFERASE-LIKE PROTEIN 22"/>
    <property type="match status" value="1"/>
</dbReference>
<keyword evidence="2" id="KW-0489">Methyltransferase</keyword>
<dbReference type="AlphaFoldDB" id="A0A4U5VIK2"/>
<dbReference type="InterPro" id="IPR038899">
    <property type="entry name" value="METTL22"/>
</dbReference>
<reference evidence="2 3" key="1">
    <citation type="submission" date="2019-01" db="EMBL/GenBank/DDBJ databases">
        <title>Genome Assembly of Collichthys lucidus.</title>
        <authorList>
            <person name="Cai M."/>
            <person name="Xiao S."/>
        </authorList>
    </citation>
    <scope>NUCLEOTIDE SEQUENCE [LARGE SCALE GENOMIC DNA]</scope>
    <source>
        <strain evidence="2">JT15FE1705JMU</strain>
        <tissue evidence="2">Muscle</tissue>
    </source>
</reference>
<keyword evidence="3" id="KW-1185">Reference proteome</keyword>
<gene>
    <name evidence="2" type="ORF">D9C73_022288</name>
</gene>
<dbReference type="GO" id="GO:0005634">
    <property type="term" value="C:nucleus"/>
    <property type="evidence" value="ECO:0007669"/>
    <property type="project" value="TreeGrafter"/>
</dbReference>
<feature type="compositionally biased region" description="Basic and acidic residues" evidence="1">
    <location>
        <begin position="495"/>
        <end position="506"/>
    </location>
</feature>
<dbReference type="Gene3D" id="3.40.50.150">
    <property type="entry name" value="Vaccinia Virus protein VP39"/>
    <property type="match status" value="1"/>
</dbReference>
<dbReference type="EMBL" id="CM014096">
    <property type="protein sequence ID" value="TKS88164.1"/>
    <property type="molecule type" value="Genomic_DNA"/>
</dbReference>
<evidence type="ECO:0000313" key="3">
    <source>
        <dbReference type="Proteomes" id="UP000298787"/>
    </source>
</evidence>
<protein>
    <submittedName>
        <fullName evidence="2">Methyltransferase-like protein 22</fullName>
    </submittedName>
</protein>
<accession>A0A4U5VIK2</accession>
<dbReference type="PANTHER" id="PTHR23108">
    <property type="entry name" value="METHYLTRANSFERASE-RELATED"/>
    <property type="match status" value="1"/>
</dbReference>
<dbReference type="Proteomes" id="UP000298787">
    <property type="component" value="Chromosome 19"/>
</dbReference>
<dbReference type="InterPro" id="IPR029063">
    <property type="entry name" value="SAM-dependent_MTases_sf"/>
</dbReference>
<name>A0A4U5VIK2_COLLU</name>
<evidence type="ECO:0000256" key="1">
    <source>
        <dbReference type="SAM" id="MobiDB-lite"/>
    </source>
</evidence>
<proteinExistence type="predicted"/>
<sequence>MAQLDVHSSQLIKVICAKGGATRQKIANIMDTLDQDCEADGVQRDLEQIYVERVLRGKLPNPKTKSFETVKNSTKDCLFIPKVMIFNSIAREITPFLTLYQTDAPLPQRGYASADERTKACNRLRSDKKVSEREALELKKECKTFLNTTLSKLQSKAPVNHQLVRSMQCLNPRRMALSKEACLVQMKRMLHHLVEANHIEESICDDVLREFANFCDFAALQATFREFDPKTDRVDTLLYETMGTSKSFANVWHVVKMLLVLSHGQASVKRGFSINKELVVHQVPHTHRHTHHQHGFQQPNTRHHMRTHTRTHTQSTWLSTAEHQVQNTKTHTHTDTDSDTEFCWTEDEVADLYNNTSFIIAADVCYDDDLTDGLFRTLYRLCSNFHHTCTIIISLERSYCSTRKVRTTLLHTFPLKPTSIHGFLRHPPTFISYSNGNKPPIPAQFESSKKSIWDECKSPVNEEDKEESEGESCTPAGAVMHIRHVQLPPKKREARGKGGDHSPDEF</sequence>
<dbReference type="GO" id="GO:0008276">
    <property type="term" value="F:protein methyltransferase activity"/>
    <property type="evidence" value="ECO:0007669"/>
    <property type="project" value="InterPro"/>
</dbReference>
<organism evidence="2 3">
    <name type="scientific">Collichthys lucidus</name>
    <name type="common">Big head croaker</name>
    <name type="synonym">Sciaena lucida</name>
    <dbReference type="NCBI Taxonomy" id="240159"/>
    <lineage>
        <taxon>Eukaryota</taxon>
        <taxon>Metazoa</taxon>
        <taxon>Chordata</taxon>
        <taxon>Craniata</taxon>
        <taxon>Vertebrata</taxon>
        <taxon>Euteleostomi</taxon>
        <taxon>Actinopterygii</taxon>
        <taxon>Neopterygii</taxon>
        <taxon>Teleostei</taxon>
        <taxon>Neoteleostei</taxon>
        <taxon>Acanthomorphata</taxon>
        <taxon>Eupercaria</taxon>
        <taxon>Sciaenidae</taxon>
        <taxon>Collichthys</taxon>
    </lineage>
</organism>